<keyword evidence="3" id="KW-0946">Virion</keyword>
<evidence type="ECO:0000256" key="2">
    <source>
        <dbReference type="ARBA" id="ARBA00022561"/>
    </source>
</evidence>
<evidence type="ECO:0000256" key="3">
    <source>
        <dbReference type="ARBA" id="ARBA00022844"/>
    </source>
</evidence>
<dbReference type="EMBL" id="AF447396">
    <property type="protein sequence ID" value="AAO15492.1"/>
    <property type="molecule type" value="Genomic_RNA"/>
</dbReference>
<feature type="region of interest" description="Disordered" evidence="4">
    <location>
        <begin position="194"/>
        <end position="220"/>
    </location>
</feature>
<dbReference type="GO" id="GO:0019028">
    <property type="term" value="C:viral capsid"/>
    <property type="evidence" value="ECO:0007669"/>
    <property type="project" value="UniProtKB-KW"/>
</dbReference>
<proteinExistence type="predicted"/>
<evidence type="ECO:0000313" key="6">
    <source>
        <dbReference type="EMBL" id="AAO15492.1"/>
    </source>
</evidence>
<reference evidence="6" key="2">
    <citation type="journal article" date="2003" name="Arch. Virol.">
        <title>Molecular diversity of RNA-2 genome segments in pecluviruses causing peanut clump disease in West Africa and India.</title>
        <authorList>
            <person name="Naidu R.A."/>
            <person name="Sawyer S."/>
            <person name="Deom C.M."/>
        </authorList>
    </citation>
    <scope>NUCLEOTIDE SEQUENCE</scope>
    <source>
        <strain evidence="6">D</strain>
    </source>
</reference>
<dbReference type="SUPFAM" id="SSF47195">
    <property type="entry name" value="TMV-like viral coat proteins"/>
    <property type="match status" value="1"/>
</dbReference>
<reference evidence="5" key="1">
    <citation type="journal article" date="2000" name="Arch. Virol.">
        <title>The nucleotide sequence of Indian peanut clump virus RNA 2: sequence comparisons among pecluviruses.</title>
        <authorList>
            <person name="Naidu R.A."/>
            <person name="Miller J.S."/>
            <person name="Mayo M.A."/>
            <person name="Wesley S.V."/>
            <person name="Reddy A.S."/>
        </authorList>
    </citation>
    <scope>NUCLEOTIDE SEQUENCE</scope>
    <source>
        <strain evidence="5">D</strain>
    </source>
</reference>
<organism evidence="5">
    <name type="scientific">Indian peanut clump virus D</name>
    <dbReference type="NCBI Taxonomy" id="119104"/>
    <lineage>
        <taxon>Viruses</taxon>
        <taxon>Riboviria</taxon>
        <taxon>Orthornavirae</taxon>
        <taxon>Kitrinoviricota</taxon>
        <taxon>Alsuviricetes</taxon>
        <taxon>Martellivirales</taxon>
        <taxon>Virgaviridae</taxon>
        <taxon>Pecluvirus</taxon>
        <taxon>Pecluvirus indicum</taxon>
        <taxon>Indian peanut clump virus</taxon>
    </lineage>
</organism>
<feature type="compositionally biased region" description="Low complexity" evidence="4">
    <location>
        <begin position="198"/>
        <end position="211"/>
    </location>
</feature>
<sequence length="220" mass="24118">MANISEVRRGGGHYSIASWRNHVIKQNLNHDWWIRSDRWAQLLADLRAVNYEVNSSRSEVANIINRVPKDLPADPSARFPGVVGTPGETNYSLVYYVRVEAPVREKFLGIIAAADQGKSRDVEVGRPSAPSVASGAGNQAIVPVRGVNAIRDQQPLRDGSLSFRYKLVDVELASVTQFDQVLFEETFQITWIEKDASTKTTPTASTNTSPTGVAPGDPSN</sequence>
<comment type="subcellular location">
    <subcellularLocation>
        <location evidence="1">Virion</location>
    </subcellularLocation>
</comment>
<protein>
    <submittedName>
        <fullName evidence="5">Coat protein</fullName>
    </submittedName>
</protein>
<dbReference type="Gene3D" id="1.20.120.70">
    <property type="entry name" value="Tobacco mosaic virus-like, coat protein"/>
    <property type="match status" value="1"/>
</dbReference>
<dbReference type="InterPro" id="IPR001337">
    <property type="entry name" value="TMV-like_coat"/>
</dbReference>
<evidence type="ECO:0000313" key="5">
    <source>
        <dbReference type="EMBL" id="AAF60184.1"/>
    </source>
</evidence>
<evidence type="ECO:0000256" key="1">
    <source>
        <dbReference type="ARBA" id="ARBA00004328"/>
    </source>
</evidence>
<accession>Q9IZ87</accession>
<dbReference type="InterPro" id="IPR036417">
    <property type="entry name" value="TMV-like_coat_sf"/>
</dbReference>
<evidence type="ECO:0000256" key="4">
    <source>
        <dbReference type="SAM" id="MobiDB-lite"/>
    </source>
</evidence>
<name>Q9IZ87_9VIRU</name>
<dbReference type="EMBL" id="AH009203">
    <property type="protein sequence ID" value="AAF60184.1"/>
    <property type="molecule type" value="Genomic_RNA"/>
</dbReference>
<dbReference type="Pfam" id="PF00721">
    <property type="entry name" value="TMV_coat"/>
    <property type="match status" value="1"/>
</dbReference>
<keyword evidence="2 5" id="KW-0167">Capsid protein</keyword>
<dbReference type="GO" id="GO:0005198">
    <property type="term" value="F:structural molecule activity"/>
    <property type="evidence" value="ECO:0007669"/>
    <property type="project" value="InterPro"/>
</dbReference>
<gene>
    <name evidence="5" type="primary">ORF1</name>
</gene>